<keyword evidence="3" id="KW-1185">Reference proteome</keyword>
<dbReference type="InterPro" id="IPR053521">
    <property type="entry name" value="McjB-like"/>
</dbReference>
<sequence>MTEMIHAPAAPPWRRRIPATLAVLAALSVKLLPSRWRGRARIHLARCCSWLPAASPQHVRGLYDAVVACQPAWWPGQIDCKERALATVLATALTGRRCHLVMGARCLPDAFHAWVAAADGTQIGAEEGGGSDHPWEPVYISP</sequence>
<gene>
    <name evidence="2" type="ORF">AOB60_00645</name>
</gene>
<dbReference type="Pfam" id="PF13471">
    <property type="entry name" value="Transglut_core3"/>
    <property type="match status" value="1"/>
</dbReference>
<name>A0A2N8PR32_STRNR</name>
<feature type="domain" description="Microcin J25-processing protein McjB C-terminal" evidence="1">
    <location>
        <begin position="34"/>
        <end position="124"/>
    </location>
</feature>
<dbReference type="NCBIfam" id="NF033537">
    <property type="entry name" value="lasso_biosyn_B2"/>
    <property type="match status" value="1"/>
</dbReference>
<evidence type="ECO:0000313" key="3">
    <source>
        <dbReference type="Proteomes" id="UP000236047"/>
    </source>
</evidence>
<dbReference type="Proteomes" id="UP000236047">
    <property type="component" value="Unassembled WGS sequence"/>
</dbReference>
<dbReference type="AlphaFoldDB" id="A0A2N8PR32"/>
<dbReference type="EMBL" id="LJSN01000001">
    <property type="protein sequence ID" value="PNE43467.1"/>
    <property type="molecule type" value="Genomic_DNA"/>
</dbReference>
<organism evidence="2 3">
    <name type="scientific">Streptomyces noursei</name>
    <name type="common">Streptomyces albulus</name>
    <dbReference type="NCBI Taxonomy" id="1971"/>
    <lineage>
        <taxon>Bacteria</taxon>
        <taxon>Bacillati</taxon>
        <taxon>Actinomycetota</taxon>
        <taxon>Actinomycetes</taxon>
        <taxon>Kitasatosporales</taxon>
        <taxon>Streptomycetaceae</taxon>
        <taxon>Streptomyces</taxon>
    </lineage>
</organism>
<reference evidence="3" key="1">
    <citation type="submission" date="2015-09" db="EMBL/GenBank/DDBJ databases">
        <authorList>
            <person name="Graham D.E."/>
            <person name="Mahan K.M."/>
            <person name="Klingeman D.M."/>
            <person name="Fida T."/>
            <person name="Giannone R.J."/>
            <person name="Hettich R.L."/>
            <person name="Parry R.J."/>
            <person name="Spain J.C."/>
        </authorList>
    </citation>
    <scope>NUCLEOTIDE SEQUENCE [LARGE SCALE GENOMIC DNA]</scope>
    <source>
        <strain evidence="3">JCM 4701</strain>
    </source>
</reference>
<evidence type="ECO:0000259" key="1">
    <source>
        <dbReference type="Pfam" id="PF13471"/>
    </source>
</evidence>
<accession>A0A2N8PR32</accession>
<comment type="caution">
    <text evidence="2">The sequence shown here is derived from an EMBL/GenBank/DDBJ whole genome shotgun (WGS) entry which is preliminary data.</text>
</comment>
<proteinExistence type="predicted"/>
<dbReference type="InterPro" id="IPR032708">
    <property type="entry name" value="McjB_C"/>
</dbReference>
<evidence type="ECO:0000313" key="2">
    <source>
        <dbReference type="EMBL" id="PNE43467.1"/>
    </source>
</evidence>
<protein>
    <recommendedName>
        <fullName evidence="1">Microcin J25-processing protein McjB C-terminal domain-containing protein</fullName>
    </recommendedName>
</protein>